<dbReference type="Gene3D" id="3.10.129.10">
    <property type="entry name" value="Hotdog Thioesterase"/>
    <property type="match status" value="1"/>
</dbReference>
<evidence type="ECO:0000313" key="5">
    <source>
        <dbReference type="Proteomes" id="UP000277294"/>
    </source>
</evidence>
<name>A0A3P4B8C4_9BURK</name>
<dbReference type="InterPro" id="IPR029069">
    <property type="entry name" value="HotDog_dom_sf"/>
</dbReference>
<dbReference type="AlphaFoldDB" id="A0A3P4B8C4"/>
<dbReference type="NCBIfam" id="TIGR00369">
    <property type="entry name" value="unchar_dom_1"/>
    <property type="match status" value="1"/>
</dbReference>
<dbReference type="Proteomes" id="UP000277294">
    <property type="component" value="Unassembled WGS sequence"/>
</dbReference>
<dbReference type="InterPro" id="IPR039298">
    <property type="entry name" value="ACOT13"/>
</dbReference>
<evidence type="ECO:0000256" key="2">
    <source>
        <dbReference type="ARBA" id="ARBA00022801"/>
    </source>
</evidence>
<dbReference type="GO" id="GO:0047617">
    <property type="term" value="F:fatty acyl-CoA hydrolase activity"/>
    <property type="evidence" value="ECO:0007669"/>
    <property type="project" value="InterPro"/>
</dbReference>
<dbReference type="InterPro" id="IPR003736">
    <property type="entry name" value="PAAI_dom"/>
</dbReference>
<dbReference type="PANTHER" id="PTHR21660">
    <property type="entry name" value="THIOESTERASE SUPERFAMILY MEMBER-RELATED"/>
    <property type="match status" value="1"/>
</dbReference>
<proteinExistence type="inferred from homology"/>
<feature type="domain" description="Thioesterase" evidence="3">
    <location>
        <begin position="67"/>
        <end position="142"/>
    </location>
</feature>
<keyword evidence="2" id="KW-0378">Hydrolase</keyword>
<comment type="similarity">
    <text evidence="1">Belongs to the thioesterase PaaI family.</text>
</comment>
<accession>A0A3P4B8C4</accession>
<dbReference type="PANTHER" id="PTHR21660:SF1">
    <property type="entry name" value="ACYL-COENZYME A THIOESTERASE 13"/>
    <property type="match status" value="1"/>
</dbReference>
<evidence type="ECO:0000313" key="4">
    <source>
        <dbReference type="EMBL" id="VCU72524.1"/>
    </source>
</evidence>
<dbReference type="Pfam" id="PF03061">
    <property type="entry name" value="4HBT"/>
    <property type="match status" value="1"/>
</dbReference>
<dbReference type="InterPro" id="IPR006683">
    <property type="entry name" value="Thioestr_dom"/>
</dbReference>
<dbReference type="EMBL" id="UWPJ01000040">
    <property type="protein sequence ID" value="VCU72524.1"/>
    <property type="molecule type" value="Genomic_DNA"/>
</dbReference>
<reference evidence="4 5" key="1">
    <citation type="submission" date="2018-10" db="EMBL/GenBank/DDBJ databases">
        <authorList>
            <person name="Criscuolo A."/>
        </authorList>
    </citation>
    <scope>NUCLEOTIDE SEQUENCE [LARGE SCALE GENOMIC DNA]</scope>
    <source>
        <strain evidence="4">DnA1</strain>
    </source>
</reference>
<dbReference type="SUPFAM" id="SSF54637">
    <property type="entry name" value="Thioesterase/thiol ester dehydrase-isomerase"/>
    <property type="match status" value="1"/>
</dbReference>
<evidence type="ECO:0000256" key="1">
    <source>
        <dbReference type="ARBA" id="ARBA00008324"/>
    </source>
</evidence>
<dbReference type="OrthoDB" id="9813282at2"/>
<organism evidence="4 5">
    <name type="scientific">Pigmentiphaga humi</name>
    <dbReference type="NCBI Taxonomy" id="2478468"/>
    <lineage>
        <taxon>Bacteria</taxon>
        <taxon>Pseudomonadati</taxon>
        <taxon>Pseudomonadota</taxon>
        <taxon>Betaproteobacteria</taxon>
        <taxon>Burkholderiales</taxon>
        <taxon>Alcaligenaceae</taxon>
        <taxon>Pigmentiphaga</taxon>
    </lineage>
</organism>
<keyword evidence="5" id="KW-1185">Reference proteome</keyword>
<gene>
    <name evidence="4" type="ORF">PIGHUM_04625</name>
</gene>
<protein>
    <recommendedName>
        <fullName evidence="3">Thioesterase domain-containing protein</fullName>
    </recommendedName>
</protein>
<evidence type="ECO:0000259" key="3">
    <source>
        <dbReference type="Pfam" id="PF03061"/>
    </source>
</evidence>
<sequence length="156" mass="16277">MDNRQATADATVSGDEAIQPGVIQVGPLTGSAIAPFATWLGIEVLEADHGKSVLAMRASQRLANRRGVVHGGAIATLVDSSMAIATRTIEAGMETSGTVDLNIHFVAPGRGELIARAEVKHAGGSISFCQCEVRDLDGTLVATAMSSFKLRRPKHA</sequence>
<dbReference type="RefSeq" id="WP_124082081.1">
    <property type="nucleotide sequence ID" value="NZ_UWPJ01000040.1"/>
</dbReference>
<dbReference type="CDD" id="cd03443">
    <property type="entry name" value="PaaI_thioesterase"/>
    <property type="match status" value="1"/>
</dbReference>